<evidence type="ECO:0000313" key="1">
    <source>
        <dbReference type="EMBL" id="SPF56953.1"/>
    </source>
</evidence>
<organism evidence="1 2">
    <name type="scientific">Candidatus Desulfosporosinus infrequens</name>
    <dbReference type="NCBI Taxonomy" id="2043169"/>
    <lineage>
        <taxon>Bacteria</taxon>
        <taxon>Bacillati</taxon>
        <taxon>Bacillota</taxon>
        <taxon>Clostridia</taxon>
        <taxon>Eubacteriales</taxon>
        <taxon>Desulfitobacteriaceae</taxon>
        <taxon>Desulfosporosinus</taxon>
    </lineage>
</organism>
<dbReference type="Proteomes" id="UP000238916">
    <property type="component" value="Unassembled WGS sequence"/>
</dbReference>
<evidence type="ECO:0000313" key="2">
    <source>
        <dbReference type="Proteomes" id="UP000238916"/>
    </source>
</evidence>
<dbReference type="AlphaFoldDB" id="A0A2U3LYE3"/>
<name>A0A2U3LYE3_9FIRM</name>
<accession>A0A2U3LYE3</accession>
<gene>
    <name evidence="1" type="ORF">SBF1_9540002</name>
</gene>
<reference evidence="2" key="1">
    <citation type="submission" date="2018-02" db="EMBL/GenBank/DDBJ databases">
        <authorList>
            <person name="Hausmann B."/>
        </authorList>
    </citation>
    <scope>NUCLEOTIDE SEQUENCE [LARGE SCALE GENOMIC DNA]</scope>
    <source>
        <strain evidence="2">Peat soil MAG SbF1</strain>
    </source>
</reference>
<proteinExistence type="predicted"/>
<dbReference type="EMBL" id="OMOF01000950">
    <property type="protein sequence ID" value="SPF56953.1"/>
    <property type="molecule type" value="Genomic_DNA"/>
</dbReference>
<protein>
    <submittedName>
        <fullName evidence="1">Uncharacterized protein</fullName>
    </submittedName>
</protein>
<sequence length="61" mass="7376">MVRCSLFIPTELECTKACTNCKRWNGKKCKDEQQLREMYEESEEFKIYDQMMRGNRGVYLI</sequence>